<protein>
    <submittedName>
        <fullName evidence="2">Uncharacterized protein</fullName>
    </submittedName>
</protein>
<reference evidence="2" key="1">
    <citation type="submission" date="2020-07" db="EMBL/GenBank/DDBJ databases">
        <title>Huge and variable diversity of episymbiotic CPR bacteria and DPANN archaea in groundwater ecosystems.</title>
        <authorList>
            <person name="He C.Y."/>
            <person name="Keren R."/>
            <person name="Whittaker M."/>
            <person name="Farag I.F."/>
            <person name="Doudna J."/>
            <person name="Cate J.H.D."/>
            <person name="Banfield J.F."/>
        </authorList>
    </citation>
    <scope>NUCLEOTIDE SEQUENCE</scope>
    <source>
        <strain evidence="2">NC_groundwater_717_Ag_S-0.2um_59_8</strain>
    </source>
</reference>
<evidence type="ECO:0000313" key="3">
    <source>
        <dbReference type="Proteomes" id="UP000741360"/>
    </source>
</evidence>
<dbReference type="AlphaFoldDB" id="A0A932M0Z3"/>
<comment type="caution">
    <text evidence="2">The sequence shown here is derived from an EMBL/GenBank/DDBJ whole genome shotgun (WGS) entry which is preliminary data.</text>
</comment>
<evidence type="ECO:0000313" key="2">
    <source>
        <dbReference type="EMBL" id="MBI3014965.1"/>
    </source>
</evidence>
<proteinExistence type="predicted"/>
<gene>
    <name evidence="2" type="ORF">HYY65_07910</name>
</gene>
<dbReference type="PROSITE" id="PS51257">
    <property type="entry name" value="PROKAR_LIPOPROTEIN"/>
    <property type="match status" value="1"/>
</dbReference>
<dbReference type="EMBL" id="JACPSX010000149">
    <property type="protein sequence ID" value="MBI3014965.1"/>
    <property type="molecule type" value="Genomic_DNA"/>
</dbReference>
<keyword evidence="1" id="KW-0732">Signal</keyword>
<name>A0A932M0Z3_UNCTE</name>
<feature type="chain" id="PRO_5037895670" evidence="1">
    <location>
        <begin position="28"/>
        <end position="223"/>
    </location>
</feature>
<evidence type="ECO:0000256" key="1">
    <source>
        <dbReference type="SAM" id="SignalP"/>
    </source>
</evidence>
<organism evidence="2 3">
    <name type="scientific">Tectimicrobiota bacterium</name>
    <dbReference type="NCBI Taxonomy" id="2528274"/>
    <lineage>
        <taxon>Bacteria</taxon>
        <taxon>Pseudomonadati</taxon>
        <taxon>Nitrospinota/Tectimicrobiota group</taxon>
        <taxon>Candidatus Tectimicrobiota</taxon>
    </lineage>
</organism>
<dbReference type="Proteomes" id="UP000741360">
    <property type="component" value="Unassembled WGS sequence"/>
</dbReference>
<sequence length="223" mass="23788">MNKMFARLTGTVALIALLATGCSMATAERGSMDLSMPRTSTTKYADLRTGLNTLFGEHVILAAAATGAALGGRQAEFKAAADALDSNSIDISRAIGSVYDVEAEKAFLPLWRKHISFVVDYTVGAASNDKAKQDKAVSDLLGYADDFGAFLSSANPNLPKATVAELVKSHILTLKEVIDAQAAKDPVKAYTALRMAYNHMQMIANPLADAIAKQFPDRYASRP</sequence>
<accession>A0A932M0Z3</accession>
<feature type="signal peptide" evidence="1">
    <location>
        <begin position="1"/>
        <end position="27"/>
    </location>
</feature>